<gene>
    <name evidence="1" type="ORF">CWI32_00130</name>
</gene>
<evidence type="ECO:0000313" key="1">
    <source>
        <dbReference type="EMBL" id="PJO76111.1"/>
    </source>
</evidence>
<proteinExistence type="predicted"/>
<protein>
    <submittedName>
        <fullName evidence="1">Uncharacterized protein</fullName>
    </submittedName>
</protein>
<comment type="caution">
    <text evidence="1">The sequence shown here is derived from an EMBL/GenBank/DDBJ whole genome shotgun (WGS) entry which is preliminary data.</text>
</comment>
<reference evidence="1 2" key="1">
    <citation type="submission" date="2017-11" db="EMBL/GenBank/DDBJ databases">
        <title>Revising the taxonomy of the Acinetobacter lwoffii group: the description of Acinetobacter pseudolwoffii sp. nov. and emended description of Acinetobacter lwoffii.</title>
        <authorList>
            <person name="Nemec A."/>
            <person name="Radolfova-Krizova L."/>
        </authorList>
    </citation>
    <scope>NUCLEOTIDE SEQUENCE [LARGE SCALE GENOMIC DNA]</scope>
    <source>
        <strain evidence="1 2">ANC 5044</strain>
    </source>
</reference>
<sequence length="62" mass="6938">MIHSIIYAPIVQKNSGNWVAGSWINSVSTIWSSSTESKNQFIPKRLAAKIGLIQEQKPILRT</sequence>
<dbReference type="Proteomes" id="UP000243446">
    <property type="component" value="Unassembled WGS sequence"/>
</dbReference>
<dbReference type="EMBL" id="PHRG01000001">
    <property type="protein sequence ID" value="PJO76111.1"/>
    <property type="molecule type" value="Genomic_DNA"/>
</dbReference>
<evidence type="ECO:0000313" key="2">
    <source>
        <dbReference type="Proteomes" id="UP000243446"/>
    </source>
</evidence>
<organism evidence="1 2">
    <name type="scientific">Acinetobacter pseudolwoffii</name>
    <dbReference type="NCBI Taxonomy" id="2053287"/>
    <lineage>
        <taxon>Bacteria</taxon>
        <taxon>Pseudomonadati</taxon>
        <taxon>Pseudomonadota</taxon>
        <taxon>Gammaproteobacteria</taxon>
        <taxon>Moraxellales</taxon>
        <taxon>Moraxellaceae</taxon>
        <taxon>Acinetobacter</taxon>
    </lineage>
</organism>
<accession>A0A2H9YTX9</accession>
<dbReference type="AlphaFoldDB" id="A0A2H9YTX9"/>
<name>A0A2H9YTX9_9GAMM</name>